<organism evidence="8 9">
    <name type="scientific">Perilla frutescens var. hirtella</name>
    <name type="common">Perilla citriodora</name>
    <name type="synonym">Perilla setoyensis</name>
    <dbReference type="NCBI Taxonomy" id="608512"/>
    <lineage>
        <taxon>Eukaryota</taxon>
        <taxon>Viridiplantae</taxon>
        <taxon>Streptophyta</taxon>
        <taxon>Embryophyta</taxon>
        <taxon>Tracheophyta</taxon>
        <taxon>Spermatophyta</taxon>
        <taxon>Magnoliopsida</taxon>
        <taxon>eudicotyledons</taxon>
        <taxon>Gunneridae</taxon>
        <taxon>Pentapetalae</taxon>
        <taxon>asterids</taxon>
        <taxon>lamiids</taxon>
        <taxon>Lamiales</taxon>
        <taxon>Lamiaceae</taxon>
        <taxon>Nepetoideae</taxon>
        <taxon>Elsholtzieae</taxon>
        <taxon>Perilla</taxon>
    </lineage>
</organism>
<dbReference type="Proteomes" id="UP001190926">
    <property type="component" value="Unassembled WGS sequence"/>
</dbReference>
<dbReference type="GO" id="GO:0005634">
    <property type="term" value="C:nucleus"/>
    <property type="evidence" value="ECO:0007669"/>
    <property type="project" value="UniProtKB-SubCell"/>
</dbReference>
<dbReference type="SMART" id="SM00353">
    <property type="entry name" value="HLH"/>
    <property type="match status" value="1"/>
</dbReference>
<dbReference type="SUPFAM" id="SSF47459">
    <property type="entry name" value="HLH, helix-loop-helix DNA-binding domain"/>
    <property type="match status" value="1"/>
</dbReference>
<accession>A0AAD4P6I8</accession>
<keyword evidence="4" id="KW-0804">Transcription</keyword>
<dbReference type="AlphaFoldDB" id="A0AAD4P6I8"/>
<dbReference type="InterPro" id="IPR036638">
    <property type="entry name" value="HLH_DNA-bd_sf"/>
</dbReference>
<dbReference type="PROSITE" id="PS50888">
    <property type="entry name" value="BHLH"/>
    <property type="match status" value="1"/>
</dbReference>
<dbReference type="GO" id="GO:0046983">
    <property type="term" value="F:protein dimerization activity"/>
    <property type="evidence" value="ECO:0007669"/>
    <property type="project" value="InterPro"/>
</dbReference>
<feature type="compositionally biased region" description="Basic and acidic residues" evidence="6">
    <location>
        <begin position="70"/>
        <end position="83"/>
    </location>
</feature>
<proteinExistence type="predicted"/>
<evidence type="ECO:0000256" key="4">
    <source>
        <dbReference type="ARBA" id="ARBA00023163"/>
    </source>
</evidence>
<comment type="subcellular location">
    <subcellularLocation>
        <location evidence="1">Nucleus</location>
    </subcellularLocation>
</comment>
<evidence type="ECO:0000256" key="5">
    <source>
        <dbReference type="ARBA" id="ARBA00023242"/>
    </source>
</evidence>
<dbReference type="EMBL" id="SDAM02000131">
    <property type="protein sequence ID" value="KAH6828086.1"/>
    <property type="molecule type" value="Genomic_DNA"/>
</dbReference>
<dbReference type="PANTHER" id="PTHR45844:SF9">
    <property type="entry name" value="OS09G0463900 PROTEIN"/>
    <property type="match status" value="1"/>
</dbReference>
<dbReference type="InterPro" id="IPR045847">
    <property type="entry name" value="AIG1-like"/>
</dbReference>
<comment type="caution">
    <text evidence="8">The sequence shown here is derived from an EMBL/GenBank/DDBJ whole genome shotgun (WGS) entry which is preliminary data.</text>
</comment>
<dbReference type="GO" id="GO:0003677">
    <property type="term" value="F:DNA binding"/>
    <property type="evidence" value="ECO:0007669"/>
    <property type="project" value="UniProtKB-KW"/>
</dbReference>
<keyword evidence="2" id="KW-0805">Transcription regulation</keyword>
<evidence type="ECO:0000313" key="9">
    <source>
        <dbReference type="Proteomes" id="UP001190926"/>
    </source>
</evidence>
<sequence>MHCENQYNFNFESDGGGLVNQSLHNSSRIVENWGSLSMPVKQSLVLDGEKGELVKASGRMGKRNGNSDTKTVEALKSHSEAERRRRERINAHLESLRGLVPNNEKMDKATLLAEVVSQIKQLRATASQASEGMHIPMDTDEVKVEKLENNTGDGSFMLSASLCCEHWPDLLSDVRQVINNLPVRVLKSEISTLGSRVKIAFLITTVEGHTASASARELTVSSVHTALSNILEKVSALAESAEQLFIPRKRQRGSCLDSSSYLFA</sequence>
<reference evidence="8 9" key="1">
    <citation type="journal article" date="2021" name="Nat. Commun.">
        <title>Incipient diploidization of the medicinal plant Perilla within 10,000 years.</title>
        <authorList>
            <person name="Zhang Y."/>
            <person name="Shen Q."/>
            <person name="Leng L."/>
            <person name="Zhang D."/>
            <person name="Chen S."/>
            <person name="Shi Y."/>
            <person name="Ning Z."/>
            <person name="Chen S."/>
        </authorList>
    </citation>
    <scope>NUCLEOTIDE SEQUENCE [LARGE SCALE GENOMIC DNA]</scope>
    <source>
        <strain evidence="9">cv. PC099</strain>
    </source>
</reference>
<keyword evidence="9" id="KW-1185">Reference proteome</keyword>
<gene>
    <name evidence="8" type="ORF">C2S53_014443</name>
</gene>
<dbReference type="CDD" id="cd04873">
    <property type="entry name" value="ACT_UUR-ACR-like"/>
    <property type="match status" value="1"/>
</dbReference>
<dbReference type="Gene3D" id="4.10.280.10">
    <property type="entry name" value="Helix-loop-helix DNA-binding domain"/>
    <property type="match status" value="1"/>
</dbReference>
<evidence type="ECO:0000256" key="6">
    <source>
        <dbReference type="SAM" id="MobiDB-lite"/>
    </source>
</evidence>
<evidence type="ECO:0000313" key="8">
    <source>
        <dbReference type="EMBL" id="KAH6828086.1"/>
    </source>
</evidence>
<evidence type="ECO:0000256" key="2">
    <source>
        <dbReference type="ARBA" id="ARBA00023015"/>
    </source>
</evidence>
<feature type="domain" description="BHLH" evidence="7">
    <location>
        <begin position="73"/>
        <end position="122"/>
    </location>
</feature>
<evidence type="ECO:0000256" key="1">
    <source>
        <dbReference type="ARBA" id="ARBA00004123"/>
    </source>
</evidence>
<keyword evidence="3" id="KW-0238">DNA-binding</keyword>
<name>A0AAD4P6I8_PERFH</name>
<dbReference type="Pfam" id="PF00010">
    <property type="entry name" value="HLH"/>
    <property type="match status" value="1"/>
</dbReference>
<evidence type="ECO:0000259" key="7">
    <source>
        <dbReference type="PROSITE" id="PS50888"/>
    </source>
</evidence>
<keyword evidence="5" id="KW-0539">Nucleus</keyword>
<dbReference type="InterPro" id="IPR011598">
    <property type="entry name" value="bHLH_dom"/>
</dbReference>
<feature type="region of interest" description="Disordered" evidence="6">
    <location>
        <begin position="58"/>
        <end position="83"/>
    </location>
</feature>
<dbReference type="PANTHER" id="PTHR45844">
    <property type="entry name" value="TRANSCRIPTION FACTOR BHLH30"/>
    <property type="match status" value="1"/>
</dbReference>
<protein>
    <recommendedName>
        <fullName evidence="7">BHLH domain-containing protein</fullName>
    </recommendedName>
</protein>
<dbReference type="GO" id="GO:0003700">
    <property type="term" value="F:DNA-binding transcription factor activity"/>
    <property type="evidence" value="ECO:0007669"/>
    <property type="project" value="InterPro"/>
</dbReference>
<evidence type="ECO:0000256" key="3">
    <source>
        <dbReference type="ARBA" id="ARBA00023125"/>
    </source>
</evidence>